<feature type="transmembrane region" description="Helical" evidence="2">
    <location>
        <begin position="25"/>
        <end position="42"/>
    </location>
</feature>
<keyword evidence="2" id="KW-0472">Membrane</keyword>
<feature type="compositionally biased region" description="Low complexity" evidence="1">
    <location>
        <begin position="140"/>
        <end position="157"/>
    </location>
</feature>
<name>A0A6A6F596_9PEZI</name>
<dbReference type="AlphaFoldDB" id="A0A6A6F596"/>
<keyword evidence="2" id="KW-1133">Transmembrane helix</keyword>
<protein>
    <submittedName>
        <fullName evidence="3">Uncharacterized protein</fullName>
    </submittedName>
</protein>
<dbReference type="OrthoDB" id="10668090at2759"/>
<reference evidence="3" key="1">
    <citation type="journal article" date="2020" name="Stud. Mycol.">
        <title>101 Dothideomycetes genomes: a test case for predicting lifestyles and emergence of pathogens.</title>
        <authorList>
            <person name="Haridas S."/>
            <person name="Albert R."/>
            <person name="Binder M."/>
            <person name="Bloem J."/>
            <person name="Labutti K."/>
            <person name="Salamov A."/>
            <person name="Andreopoulos B."/>
            <person name="Baker S."/>
            <person name="Barry K."/>
            <person name="Bills G."/>
            <person name="Bluhm B."/>
            <person name="Cannon C."/>
            <person name="Castanera R."/>
            <person name="Culley D."/>
            <person name="Daum C."/>
            <person name="Ezra D."/>
            <person name="Gonzalez J."/>
            <person name="Henrissat B."/>
            <person name="Kuo A."/>
            <person name="Liang C."/>
            <person name="Lipzen A."/>
            <person name="Lutzoni F."/>
            <person name="Magnuson J."/>
            <person name="Mondo S."/>
            <person name="Nolan M."/>
            <person name="Ohm R."/>
            <person name="Pangilinan J."/>
            <person name="Park H.-J."/>
            <person name="Ramirez L."/>
            <person name="Alfaro M."/>
            <person name="Sun H."/>
            <person name="Tritt A."/>
            <person name="Yoshinaga Y."/>
            <person name="Zwiers L.-H."/>
            <person name="Turgeon B."/>
            <person name="Goodwin S."/>
            <person name="Spatafora J."/>
            <person name="Crous P."/>
            <person name="Grigoriev I."/>
        </authorList>
    </citation>
    <scope>NUCLEOTIDE SEQUENCE</scope>
    <source>
        <strain evidence="3">SCOH1-5</strain>
    </source>
</reference>
<feature type="compositionally biased region" description="Basic and acidic residues" evidence="1">
    <location>
        <begin position="183"/>
        <end position="192"/>
    </location>
</feature>
<sequence>MVEFSWGAGSRGDKPGDQKRRINRAPGTLASFAGFLILPYALRKARQRMKEREKSKQEAERSCKEREEKEGAESNRHDSATSVSSPPSHPHGRPSSSSLYTSIPEPERLAAGSTGDEDDSETDTGTGSSVTMLERVNSDGRASIEGSSSRRGSSALSHGNWSRDLEAVVEEGSSEIDGMATPRAERRTWREV</sequence>
<keyword evidence="2" id="KW-0812">Transmembrane</keyword>
<evidence type="ECO:0000313" key="4">
    <source>
        <dbReference type="Proteomes" id="UP000799539"/>
    </source>
</evidence>
<evidence type="ECO:0000256" key="2">
    <source>
        <dbReference type="SAM" id="Phobius"/>
    </source>
</evidence>
<dbReference type="Proteomes" id="UP000799539">
    <property type="component" value="Unassembled WGS sequence"/>
</dbReference>
<gene>
    <name evidence="3" type="ORF">CERZMDRAFT_86935</name>
</gene>
<accession>A0A6A6F596</accession>
<dbReference type="EMBL" id="ML992686">
    <property type="protein sequence ID" value="KAF2209628.1"/>
    <property type="molecule type" value="Genomic_DNA"/>
</dbReference>
<organism evidence="3 4">
    <name type="scientific">Cercospora zeae-maydis SCOH1-5</name>
    <dbReference type="NCBI Taxonomy" id="717836"/>
    <lineage>
        <taxon>Eukaryota</taxon>
        <taxon>Fungi</taxon>
        <taxon>Dikarya</taxon>
        <taxon>Ascomycota</taxon>
        <taxon>Pezizomycotina</taxon>
        <taxon>Dothideomycetes</taxon>
        <taxon>Dothideomycetidae</taxon>
        <taxon>Mycosphaerellales</taxon>
        <taxon>Mycosphaerellaceae</taxon>
        <taxon>Cercospora</taxon>
    </lineage>
</organism>
<evidence type="ECO:0000313" key="3">
    <source>
        <dbReference type="EMBL" id="KAF2209628.1"/>
    </source>
</evidence>
<proteinExistence type="predicted"/>
<feature type="compositionally biased region" description="Basic and acidic residues" evidence="1">
    <location>
        <begin position="48"/>
        <end position="79"/>
    </location>
</feature>
<feature type="region of interest" description="Disordered" evidence="1">
    <location>
        <begin position="45"/>
        <end position="192"/>
    </location>
</feature>
<keyword evidence="4" id="KW-1185">Reference proteome</keyword>
<feature type="compositionally biased region" description="Basic and acidic residues" evidence="1">
    <location>
        <begin position="11"/>
        <end position="20"/>
    </location>
</feature>
<evidence type="ECO:0000256" key="1">
    <source>
        <dbReference type="SAM" id="MobiDB-lite"/>
    </source>
</evidence>
<feature type="region of interest" description="Disordered" evidence="1">
    <location>
        <begin position="1"/>
        <end position="28"/>
    </location>
</feature>